<keyword evidence="2" id="KW-1185">Reference proteome</keyword>
<organism evidence="1 2">
    <name type="scientific">Acaryochloris thomasi RCC1774</name>
    <dbReference type="NCBI Taxonomy" id="1764569"/>
    <lineage>
        <taxon>Bacteria</taxon>
        <taxon>Bacillati</taxon>
        <taxon>Cyanobacteriota</taxon>
        <taxon>Cyanophyceae</taxon>
        <taxon>Acaryochloridales</taxon>
        <taxon>Acaryochloridaceae</taxon>
        <taxon>Acaryochloris</taxon>
        <taxon>Acaryochloris thomasi</taxon>
    </lineage>
</organism>
<accession>A0A2W1JKR6</accession>
<reference evidence="1 2" key="1">
    <citation type="journal article" date="2018" name="Sci. Rep.">
        <title>A novel species of the marine cyanobacterium Acaryochloris with a unique pigment content and lifestyle.</title>
        <authorList>
            <person name="Partensky F."/>
            <person name="Six C."/>
            <person name="Ratin M."/>
            <person name="Garczarek L."/>
            <person name="Vaulot D."/>
            <person name="Probert I."/>
            <person name="Calteau A."/>
            <person name="Gourvil P."/>
            <person name="Marie D."/>
            <person name="Grebert T."/>
            <person name="Bouchier C."/>
            <person name="Le Panse S."/>
            <person name="Gachenot M."/>
            <person name="Rodriguez F."/>
            <person name="Garrido J.L."/>
        </authorList>
    </citation>
    <scope>NUCLEOTIDE SEQUENCE [LARGE SCALE GENOMIC DNA]</scope>
    <source>
        <strain evidence="1 2">RCC1774</strain>
    </source>
</reference>
<evidence type="ECO:0000313" key="1">
    <source>
        <dbReference type="EMBL" id="PZD73990.1"/>
    </source>
</evidence>
<dbReference type="AlphaFoldDB" id="A0A2W1JKR6"/>
<proteinExistence type="predicted"/>
<evidence type="ECO:0000313" key="2">
    <source>
        <dbReference type="Proteomes" id="UP000248857"/>
    </source>
</evidence>
<dbReference type="Proteomes" id="UP000248857">
    <property type="component" value="Unassembled WGS sequence"/>
</dbReference>
<gene>
    <name evidence="1" type="ORF">C1752_01717</name>
</gene>
<dbReference type="EMBL" id="PQWO01000004">
    <property type="protein sequence ID" value="PZD73990.1"/>
    <property type="molecule type" value="Genomic_DNA"/>
</dbReference>
<sequence length="129" mass="13490">MAQCQKVGDIVNSLSSVTPSLMDKPGGLSTLSKLATQTATDLDALKLDDKKLSNLRSHLAQSMREQSQATLQLAQLSGPSGSFDDSPQAQAVIAQNTAASQSFVSTFNATQSYCKNGTAPEELTSQPAA</sequence>
<protein>
    <submittedName>
        <fullName evidence="1">Uncharacterized protein</fullName>
    </submittedName>
</protein>
<name>A0A2W1JKR6_9CYAN</name>
<comment type="caution">
    <text evidence="1">The sequence shown here is derived from an EMBL/GenBank/DDBJ whole genome shotgun (WGS) entry which is preliminary data.</text>
</comment>